<sequence>MNIDVAIVGAGIGGLTAALAVPGRCTVLERAPAPAADGFGIQLPPNATRALAALGLGPALAAISVRPVARELRRWCDGALIGRVPLGAEAERRYGAPYLAMRRADLVRVLFDALAPGTVRFGARCVGAAPDGTLRLAGGAVVRAGLVVGADGLHSAVRGALSSPGDAARPIGLTAFRAVLPAADPPPVVTVWLGPGRHVVAYPVPGGRNVVAVTAGPLDGAFDGWHAPVRDMVRAAGAAAAHEIRVRPALPAWHRGRLVVLGDAAHPMPPFIAQGAAQAIEDAAALASTVDDLTAFEAARRPRAERIAAASTAGGVEHHLPDGADQRRRDQRIAASGLPDQDWLYCR</sequence>
<organism evidence="5 6">
    <name type="scientific">Dactylosporangium salmoneum</name>
    <dbReference type="NCBI Taxonomy" id="53361"/>
    <lineage>
        <taxon>Bacteria</taxon>
        <taxon>Bacillati</taxon>
        <taxon>Actinomycetota</taxon>
        <taxon>Actinomycetes</taxon>
        <taxon>Micromonosporales</taxon>
        <taxon>Micromonosporaceae</taxon>
        <taxon>Dactylosporangium</taxon>
    </lineage>
</organism>
<gene>
    <name evidence="5" type="ORF">GCM10010170_018080</name>
</gene>
<protein>
    <submittedName>
        <fullName evidence="5">FAD-dependent monooxygenase</fullName>
    </submittedName>
</protein>
<dbReference type="InterPro" id="IPR036188">
    <property type="entry name" value="FAD/NAD-bd_sf"/>
</dbReference>
<dbReference type="PANTHER" id="PTHR13789:SF309">
    <property type="entry name" value="PUTATIVE (AFU_ORTHOLOGUE AFUA_6G14510)-RELATED"/>
    <property type="match status" value="1"/>
</dbReference>
<dbReference type="GO" id="GO:0004497">
    <property type="term" value="F:monooxygenase activity"/>
    <property type="evidence" value="ECO:0007669"/>
    <property type="project" value="UniProtKB-KW"/>
</dbReference>
<dbReference type="InterPro" id="IPR002938">
    <property type="entry name" value="FAD-bd"/>
</dbReference>
<dbReference type="SUPFAM" id="SSF51905">
    <property type="entry name" value="FAD/NAD(P)-binding domain"/>
    <property type="match status" value="1"/>
</dbReference>
<dbReference type="SUPFAM" id="SSF54373">
    <property type="entry name" value="FAD-linked reductases, C-terminal domain"/>
    <property type="match status" value="1"/>
</dbReference>
<evidence type="ECO:0000313" key="6">
    <source>
        <dbReference type="Proteomes" id="UP001501444"/>
    </source>
</evidence>
<evidence type="ECO:0000313" key="5">
    <source>
        <dbReference type="EMBL" id="GAA2337207.1"/>
    </source>
</evidence>
<keyword evidence="2 5" id="KW-0503">Monooxygenase</keyword>
<reference evidence="6" key="1">
    <citation type="journal article" date="2019" name="Int. J. Syst. Evol. Microbiol.">
        <title>The Global Catalogue of Microorganisms (GCM) 10K type strain sequencing project: providing services to taxonomists for standard genome sequencing and annotation.</title>
        <authorList>
            <consortium name="The Broad Institute Genomics Platform"/>
            <consortium name="The Broad Institute Genome Sequencing Center for Infectious Disease"/>
            <person name="Wu L."/>
            <person name="Ma J."/>
        </authorList>
    </citation>
    <scope>NUCLEOTIDE SEQUENCE [LARGE SCALE GENOMIC DNA]</scope>
    <source>
        <strain evidence="6">JCM 3272</strain>
    </source>
</reference>
<evidence type="ECO:0000256" key="3">
    <source>
        <dbReference type="SAM" id="MobiDB-lite"/>
    </source>
</evidence>
<name>A0ABP5SVA5_9ACTN</name>
<evidence type="ECO:0000256" key="1">
    <source>
        <dbReference type="ARBA" id="ARBA00023002"/>
    </source>
</evidence>
<dbReference type="Proteomes" id="UP001501444">
    <property type="component" value="Unassembled WGS sequence"/>
</dbReference>
<dbReference type="Pfam" id="PF01494">
    <property type="entry name" value="FAD_binding_3"/>
    <property type="match status" value="1"/>
</dbReference>
<proteinExistence type="predicted"/>
<keyword evidence="1" id="KW-0560">Oxidoreductase</keyword>
<comment type="caution">
    <text evidence="5">The sequence shown here is derived from an EMBL/GenBank/DDBJ whole genome shotgun (WGS) entry which is preliminary data.</text>
</comment>
<dbReference type="RefSeq" id="WP_344611811.1">
    <property type="nucleotide sequence ID" value="NZ_BAAARV010000016.1"/>
</dbReference>
<accession>A0ABP5SVA5</accession>
<dbReference type="PRINTS" id="PR00420">
    <property type="entry name" value="RNGMNOXGNASE"/>
</dbReference>
<evidence type="ECO:0000256" key="2">
    <source>
        <dbReference type="ARBA" id="ARBA00023033"/>
    </source>
</evidence>
<dbReference type="PANTHER" id="PTHR13789">
    <property type="entry name" value="MONOOXYGENASE"/>
    <property type="match status" value="1"/>
</dbReference>
<feature type="region of interest" description="Disordered" evidence="3">
    <location>
        <begin position="309"/>
        <end position="329"/>
    </location>
</feature>
<evidence type="ECO:0000259" key="4">
    <source>
        <dbReference type="Pfam" id="PF01494"/>
    </source>
</evidence>
<dbReference type="EMBL" id="BAAARV010000016">
    <property type="protein sequence ID" value="GAA2337207.1"/>
    <property type="molecule type" value="Genomic_DNA"/>
</dbReference>
<dbReference type="Gene3D" id="3.50.50.60">
    <property type="entry name" value="FAD/NAD(P)-binding domain"/>
    <property type="match status" value="1"/>
</dbReference>
<dbReference type="InterPro" id="IPR050493">
    <property type="entry name" value="FAD-dep_Monooxygenase_BioMet"/>
</dbReference>
<feature type="domain" description="FAD-binding" evidence="4">
    <location>
        <begin position="3"/>
        <end position="288"/>
    </location>
</feature>
<keyword evidence="6" id="KW-1185">Reference proteome</keyword>
<feature type="compositionally biased region" description="Basic and acidic residues" evidence="3">
    <location>
        <begin position="316"/>
        <end position="329"/>
    </location>
</feature>